<name>A0A7C9TKA9_9BURK</name>
<protein>
    <submittedName>
        <fullName evidence="1">DUF4845 domain-containing protein</fullName>
    </submittedName>
</protein>
<dbReference type="RefSeq" id="WP_163457452.1">
    <property type="nucleotide sequence ID" value="NZ_JAAGOH010000010.1"/>
</dbReference>
<dbReference type="AlphaFoldDB" id="A0A7C9TKA9"/>
<reference evidence="1 2" key="1">
    <citation type="submission" date="2020-02" db="EMBL/GenBank/DDBJ databases">
        <title>Ideonella bacterium strain TBM-1.</title>
        <authorList>
            <person name="Chen W.-M."/>
        </authorList>
    </citation>
    <scope>NUCLEOTIDE SEQUENCE [LARGE SCALE GENOMIC DNA]</scope>
    <source>
        <strain evidence="1 2">TBM-1</strain>
    </source>
</reference>
<dbReference type="EMBL" id="JAAGOH010000010">
    <property type="protein sequence ID" value="NDY91604.1"/>
    <property type="molecule type" value="Genomic_DNA"/>
</dbReference>
<dbReference type="Pfam" id="PF16137">
    <property type="entry name" value="DUF4845"/>
    <property type="match status" value="1"/>
</dbReference>
<dbReference type="Proteomes" id="UP000484255">
    <property type="component" value="Unassembled WGS sequence"/>
</dbReference>
<sequence>MRIPGHRQGGFTMVGLIFWAILLAMGGLLAVKVLPVYTEYMSIRKAVQSIKDSGASTVADVRRGFEKQTQVEYGIQSITAQDLEVSVNGSDVRISYAYDREVPLFGPVLLLFRFSGSSR</sequence>
<comment type="caution">
    <text evidence="1">The sequence shown here is derived from an EMBL/GenBank/DDBJ whole genome shotgun (WGS) entry which is preliminary data.</text>
</comment>
<evidence type="ECO:0000313" key="2">
    <source>
        <dbReference type="Proteomes" id="UP000484255"/>
    </source>
</evidence>
<gene>
    <name evidence="1" type="ORF">G3A44_10445</name>
</gene>
<organism evidence="1 2">
    <name type="scientific">Ideonella livida</name>
    <dbReference type="NCBI Taxonomy" id="2707176"/>
    <lineage>
        <taxon>Bacteria</taxon>
        <taxon>Pseudomonadati</taxon>
        <taxon>Pseudomonadota</taxon>
        <taxon>Betaproteobacteria</taxon>
        <taxon>Burkholderiales</taxon>
        <taxon>Sphaerotilaceae</taxon>
        <taxon>Ideonella</taxon>
    </lineage>
</organism>
<proteinExistence type="predicted"/>
<dbReference type="InterPro" id="IPR032314">
    <property type="entry name" value="DUF4845"/>
</dbReference>
<evidence type="ECO:0000313" key="1">
    <source>
        <dbReference type="EMBL" id="NDY91604.1"/>
    </source>
</evidence>
<keyword evidence="2" id="KW-1185">Reference proteome</keyword>
<accession>A0A7C9TKA9</accession>